<feature type="transmembrane region" description="Helical" evidence="12">
    <location>
        <begin position="127"/>
        <end position="148"/>
    </location>
</feature>
<evidence type="ECO:0000256" key="9">
    <source>
        <dbReference type="ARBA" id="ARBA00025439"/>
    </source>
</evidence>
<keyword evidence="14" id="KW-1185">Reference proteome</keyword>
<feature type="transmembrane region" description="Helical" evidence="12">
    <location>
        <begin position="270"/>
        <end position="292"/>
    </location>
</feature>
<dbReference type="PANTHER" id="PTHR32196">
    <property type="entry name" value="ABC TRANSPORTER PERMEASE PROTEIN YPHD-RELATED-RELATED"/>
    <property type="match status" value="1"/>
</dbReference>
<evidence type="ECO:0000256" key="8">
    <source>
        <dbReference type="ARBA" id="ARBA00023136"/>
    </source>
</evidence>
<evidence type="ECO:0000313" key="13">
    <source>
        <dbReference type="EMBL" id="GIH44483.1"/>
    </source>
</evidence>
<accession>A0ABQ4GBP0</accession>
<dbReference type="EMBL" id="BOOC01000060">
    <property type="protein sequence ID" value="GIH44483.1"/>
    <property type="molecule type" value="Genomic_DNA"/>
</dbReference>
<evidence type="ECO:0000256" key="4">
    <source>
        <dbReference type="ARBA" id="ARBA00022475"/>
    </source>
</evidence>
<feature type="transmembrane region" description="Helical" evidence="12">
    <location>
        <begin position="199"/>
        <end position="219"/>
    </location>
</feature>
<protein>
    <recommendedName>
        <fullName evidence="10">Autoinducer 2 import system permease protein LsrC</fullName>
    </recommendedName>
</protein>
<name>A0ABQ4GBP0_9ACTN</name>
<feature type="transmembrane region" description="Helical" evidence="12">
    <location>
        <begin position="40"/>
        <end position="60"/>
    </location>
</feature>
<comment type="subunit">
    <text evidence="2">The complex is composed of two ATP-binding proteins (LsrA), two transmembrane proteins (LsrC and LsrD) and a solute-binding protein (LsrB).</text>
</comment>
<organism evidence="13 14">
    <name type="scientific">Microbispora corallina</name>
    <dbReference type="NCBI Taxonomy" id="83302"/>
    <lineage>
        <taxon>Bacteria</taxon>
        <taxon>Bacillati</taxon>
        <taxon>Actinomycetota</taxon>
        <taxon>Actinomycetes</taxon>
        <taxon>Streptosporangiales</taxon>
        <taxon>Streptosporangiaceae</taxon>
        <taxon>Microbispora</taxon>
    </lineage>
</organism>
<evidence type="ECO:0000256" key="12">
    <source>
        <dbReference type="SAM" id="Phobius"/>
    </source>
</evidence>
<feature type="transmembrane region" description="Helical" evidence="12">
    <location>
        <begin position="299"/>
        <end position="319"/>
    </location>
</feature>
<reference evidence="13 14" key="1">
    <citation type="submission" date="2021-01" db="EMBL/GenBank/DDBJ databases">
        <title>Whole genome shotgun sequence of Microbispora corallina NBRC 16416.</title>
        <authorList>
            <person name="Komaki H."/>
            <person name="Tamura T."/>
        </authorList>
    </citation>
    <scope>NUCLEOTIDE SEQUENCE [LARGE SCALE GENOMIC DNA]</scope>
    <source>
        <strain evidence="13 14">NBRC 16416</strain>
    </source>
</reference>
<dbReference type="CDD" id="cd06579">
    <property type="entry name" value="TM_PBP1_transp_AraH_like"/>
    <property type="match status" value="1"/>
</dbReference>
<dbReference type="Proteomes" id="UP000603904">
    <property type="component" value="Unassembled WGS sequence"/>
</dbReference>
<keyword evidence="5" id="KW-0997">Cell inner membrane</keyword>
<gene>
    <name evidence="13" type="ORF">Mco01_74830</name>
</gene>
<keyword evidence="3" id="KW-0813">Transport</keyword>
<keyword evidence="8 12" id="KW-0472">Membrane</keyword>
<dbReference type="RefSeq" id="WP_204061475.1">
    <property type="nucleotide sequence ID" value="NZ_BAAAGP010000052.1"/>
</dbReference>
<dbReference type="Pfam" id="PF02653">
    <property type="entry name" value="BPD_transp_2"/>
    <property type="match status" value="1"/>
</dbReference>
<feature type="transmembrane region" description="Helical" evidence="12">
    <location>
        <begin position="66"/>
        <end position="88"/>
    </location>
</feature>
<evidence type="ECO:0000256" key="5">
    <source>
        <dbReference type="ARBA" id="ARBA00022519"/>
    </source>
</evidence>
<keyword evidence="4" id="KW-1003">Cell membrane</keyword>
<evidence type="ECO:0000256" key="2">
    <source>
        <dbReference type="ARBA" id="ARBA00011262"/>
    </source>
</evidence>
<keyword evidence="6 12" id="KW-0812">Transmembrane</keyword>
<evidence type="ECO:0000313" key="14">
    <source>
        <dbReference type="Proteomes" id="UP000603904"/>
    </source>
</evidence>
<evidence type="ECO:0000256" key="3">
    <source>
        <dbReference type="ARBA" id="ARBA00022448"/>
    </source>
</evidence>
<evidence type="ECO:0000256" key="11">
    <source>
        <dbReference type="SAM" id="MobiDB-lite"/>
    </source>
</evidence>
<sequence length="350" mass="35487">MPETTAAPAGTERPPGAPGQAGAGSGRRSARLRLARLRDFALVPAIVVIAIVGQIVNPIFLQGDNVINILQTMSEISLLVLAQTLVLVAGRMDLSLESTFGLAPGVAAWVTVAAGTGHGLGLLSGAWAIPITLAVGVLAGSVNALFIVRFGLNGFIVTLGMLIVLRGLLTGISGGQTFFNLPPSMTYLGSTMWLGVPASIWICLLLFAAGVVLMGFTGFGRSLYAIGGNVDAAKAAGIRTDRVLWITLISASLLAALGGLLLAGRLASVAASQGSGAIFTVFAAAVIGGVSLNGGKGTVFGAFTGILLLYMIQNVLTLAGVPAQWIEALNGGIILTALALSRLTGGTTQE</sequence>
<feature type="transmembrane region" description="Helical" evidence="12">
    <location>
        <begin position="100"/>
        <end position="121"/>
    </location>
</feature>
<dbReference type="PANTHER" id="PTHR32196:SF29">
    <property type="entry name" value="AUTOINDUCER 2 IMPORT SYSTEM PERMEASE PROTEIN LSRC"/>
    <property type="match status" value="1"/>
</dbReference>
<dbReference type="InterPro" id="IPR001851">
    <property type="entry name" value="ABC_transp_permease"/>
</dbReference>
<feature type="transmembrane region" description="Helical" evidence="12">
    <location>
        <begin position="243"/>
        <end position="264"/>
    </location>
</feature>
<feature type="region of interest" description="Disordered" evidence="11">
    <location>
        <begin position="1"/>
        <end position="26"/>
    </location>
</feature>
<evidence type="ECO:0000256" key="10">
    <source>
        <dbReference type="ARBA" id="ARBA00039382"/>
    </source>
</evidence>
<evidence type="ECO:0000256" key="7">
    <source>
        <dbReference type="ARBA" id="ARBA00022989"/>
    </source>
</evidence>
<comment type="caution">
    <text evidence="13">The sequence shown here is derived from an EMBL/GenBank/DDBJ whole genome shotgun (WGS) entry which is preliminary data.</text>
</comment>
<proteinExistence type="predicted"/>
<keyword evidence="7 12" id="KW-1133">Transmembrane helix</keyword>
<comment type="subcellular location">
    <subcellularLocation>
        <location evidence="1">Cell membrane</location>
        <topology evidence="1">Multi-pass membrane protein</topology>
    </subcellularLocation>
</comment>
<evidence type="ECO:0000256" key="6">
    <source>
        <dbReference type="ARBA" id="ARBA00022692"/>
    </source>
</evidence>
<evidence type="ECO:0000256" key="1">
    <source>
        <dbReference type="ARBA" id="ARBA00004651"/>
    </source>
</evidence>
<feature type="transmembrane region" description="Helical" evidence="12">
    <location>
        <begin position="155"/>
        <end position="179"/>
    </location>
</feature>
<comment type="function">
    <text evidence="9">Part of the ABC transporter complex LsrABCD involved in autoinducer 2 (AI-2) import. Probably responsible for the translocation of the substrate across the membrane.</text>
</comment>